<dbReference type="Gene3D" id="2.170.15.10">
    <property type="entry name" value="Proaerolysin, chain A, domain 3"/>
    <property type="match status" value="1"/>
</dbReference>
<proteinExistence type="predicted"/>
<dbReference type="Pfam" id="PF14200">
    <property type="entry name" value="RicinB_lectin_2"/>
    <property type="match status" value="1"/>
</dbReference>
<reference evidence="2 3" key="1">
    <citation type="submission" date="2018-04" db="EMBL/GenBank/DDBJ databases">
        <title>Marixanthomonas spongiae HN-E44 sp. nov., isolated from a marine sponge.</title>
        <authorList>
            <person name="Luo L."/>
            <person name="Zhuang L."/>
        </authorList>
    </citation>
    <scope>NUCLEOTIDE SEQUENCE [LARGE SCALE GENOMIC DNA]</scope>
    <source>
        <strain evidence="2 3">HN-E44</strain>
    </source>
</reference>
<dbReference type="EMBL" id="QEHR01000010">
    <property type="protein sequence ID" value="PVW13200.1"/>
    <property type="molecule type" value="Genomic_DNA"/>
</dbReference>
<accession>A0A2U0HWT9</accession>
<dbReference type="Proteomes" id="UP000245962">
    <property type="component" value="Unassembled WGS sequence"/>
</dbReference>
<evidence type="ECO:0000313" key="2">
    <source>
        <dbReference type="EMBL" id="PVW13200.1"/>
    </source>
</evidence>
<evidence type="ECO:0000313" key="3">
    <source>
        <dbReference type="Proteomes" id="UP000245962"/>
    </source>
</evidence>
<comment type="caution">
    <text evidence="2">The sequence shown here is derived from an EMBL/GenBank/DDBJ whole genome shotgun (WGS) entry which is preliminary data.</text>
</comment>
<feature type="domain" description="Ricin B lectin" evidence="1">
    <location>
        <begin position="79"/>
        <end position="147"/>
    </location>
</feature>
<dbReference type="SUPFAM" id="SSF50370">
    <property type="entry name" value="Ricin B-like lectins"/>
    <property type="match status" value="1"/>
</dbReference>
<dbReference type="AlphaFoldDB" id="A0A2U0HWT9"/>
<dbReference type="Gene3D" id="2.80.10.50">
    <property type="match status" value="1"/>
</dbReference>
<dbReference type="SUPFAM" id="SSF56973">
    <property type="entry name" value="Aerolisin/ETX pore-forming domain"/>
    <property type="match status" value="1"/>
</dbReference>
<dbReference type="OrthoDB" id="273314at2"/>
<name>A0A2U0HWT9_9FLAO</name>
<protein>
    <recommendedName>
        <fullName evidence="1">Ricin B lectin domain-containing protein</fullName>
    </recommendedName>
</protein>
<keyword evidence="3" id="KW-1185">Reference proteome</keyword>
<gene>
    <name evidence="2" type="ORF">DDV96_13920</name>
</gene>
<sequence length="368" mass="40984">METRNLYTRTPKNVLLLKWKRYSLLVIALLVSFGASFSAIAQEYAFIKIEDSSEKPKAVVAGNTYDGKMYQQELKNRDNGKWQFIPTGDGYYNIVDVRHGKAIVAGDRQDNNVYHQDANNRDNAKWKLVKRANNKFHIIDKKHGKALVGGNVFDGNLYHQDPGLRSNALWNLTVIEGIHDRIAPKEIVLFEKHLNTVYDIDKKVLDNNSSPKTSTLSAKYTNNTTRDQTQEISESTQFANSETWETTESISNKIWTEITAQVGWKAGSGGGMEATVSNTLGFGNTTTNTKSKGGSATVTTTISFKTNTVVPAGKTTICKQLIRSEKASVPFVTTVIRTYGDRSTKEVEIPGVWKGTLISRNEVTCTEN</sequence>
<dbReference type="InterPro" id="IPR000772">
    <property type="entry name" value="Ricin_B_lectin"/>
</dbReference>
<organism evidence="2 3">
    <name type="scientific">Marixanthomonas spongiae</name>
    <dbReference type="NCBI Taxonomy" id="2174845"/>
    <lineage>
        <taxon>Bacteria</taxon>
        <taxon>Pseudomonadati</taxon>
        <taxon>Bacteroidota</taxon>
        <taxon>Flavobacteriia</taxon>
        <taxon>Flavobacteriales</taxon>
        <taxon>Flavobacteriaceae</taxon>
        <taxon>Marixanthomonas</taxon>
    </lineage>
</organism>
<dbReference type="CDD" id="cd00161">
    <property type="entry name" value="beta-trefoil_Ricin-like"/>
    <property type="match status" value="1"/>
</dbReference>
<evidence type="ECO:0000259" key="1">
    <source>
        <dbReference type="Pfam" id="PF14200"/>
    </source>
</evidence>
<dbReference type="RefSeq" id="WP_116695383.1">
    <property type="nucleotide sequence ID" value="NZ_QEHR01000010.1"/>
</dbReference>
<dbReference type="InterPro" id="IPR035992">
    <property type="entry name" value="Ricin_B-like_lectins"/>
</dbReference>